<gene>
    <name evidence="5" type="ORF">JOC54_002981</name>
</gene>
<dbReference type="InterPro" id="IPR045076">
    <property type="entry name" value="MutS"/>
</dbReference>
<dbReference type="SUPFAM" id="SSF52540">
    <property type="entry name" value="P-loop containing nucleoside triphosphate hydrolases"/>
    <property type="match status" value="1"/>
</dbReference>
<reference evidence="5" key="1">
    <citation type="submission" date="2021-01" db="EMBL/GenBank/DDBJ databases">
        <title>Genomic Encyclopedia of Type Strains, Phase IV (KMG-IV): sequencing the most valuable type-strain genomes for metagenomic binning, comparative biology and taxonomic classification.</title>
        <authorList>
            <person name="Goeker M."/>
        </authorList>
    </citation>
    <scope>NUCLEOTIDE SEQUENCE</scope>
    <source>
        <strain evidence="5">DSM 21943</strain>
    </source>
</reference>
<dbReference type="SMART" id="SM00534">
    <property type="entry name" value="MUTSac"/>
    <property type="match status" value="1"/>
</dbReference>
<keyword evidence="1" id="KW-0547">Nucleotide-binding</keyword>
<dbReference type="EMBL" id="JAFBCV010000009">
    <property type="protein sequence ID" value="MBM7839701.1"/>
    <property type="molecule type" value="Genomic_DNA"/>
</dbReference>
<dbReference type="NCBIfam" id="TIGR01069">
    <property type="entry name" value="mutS2"/>
    <property type="match status" value="1"/>
</dbReference>
<dbReference type="Proteomes" id="UP001179280">
    <property type="component" value="Unassembled WGS sequence"/>
</dbReference>
<name>A0ABS2SWY9_9BACI</name>
<dbReference type="PANTHER" id="PTHR48466">
    <property type="entry name" value="OS10G0509000 PROTEIN-RELATED"/>
    <property type="match status" value="1"/>
</dbReference>
<dbReference type="InterPro" id="IPR036187">
    <property type="entry name" value="DNA_mismatch_repair_MutS_sf"/>
</dbReference>
<dbReference type="InterPro" id="IPR027417">
    <property type="entry name" value="P-loop_NTPase"/>
</dbReference>
<keyword evidence="6" id="KW-1185">Reference proteome</keyword>
<protein>
    <submittedName>
        <fullName evidence="5">MutS2 family protein</fullName>
    </submittedName>
</protein>
<dbReference type="PIRSF" id="PIRSF005814">
    <property type="entry name" value="MutS_YshD"/>
    <property type="match status" value="1"/>
</dbReference>
<keyword evidence="2" id="KW-0067">ATP-binding</keyword>
<evidence type="ECO:0000256" key="2">
    <source>
        <dbReference type="ARBA" id="ARBA00022840"/>
    </source>
</evidence>
<dbReference type="PROSITE" id="PS00486">
    <property type="entry name" value="DNA_MISMATCH_REPAIR_2"/>
    <property type="match status" value="1"/>
</dbReference>
<accession>A0ABS2SWY9</accession>
<dbReference type="InterPro" id="IPR000432">
    <property type="entry name" value="DNA_mismatch_repair_MutS_C"/>
</dbReference>
<dbReference type="Pfam" id="PF00488">
    <property type="entry name" value="MutS_V"/>
    <property type="match status" value="1"/>
</dbReference>
<sequence length="640" mass="71850">MNQQTFEALEYNAILTKIASYTRTDAGKETVLELKPLENRKQIEAKLAEVMEAMAILERSGSVPIHSLGEMEHFIEQGKKGLYVRADQFNQVLSFLDHCRKLKQFMKDKEAIAPAVSSYAFSIESMDELEAEISRCLRHGQVDDHASSELAYARRQLATLNDKVKEKAQGLLKNKRFTPYLQDKTLSERNGRIVLSVKKEYRAKVAGTVLDTSASGSTLFIEPHDLSDIQADIAMMKLAEEAEVERILYDLTAQLLTYEQAIRIAVEVMHHYDVLFAKAKYSQVIEAIAPNLNEDDHLSFLRARHPMLAQSAVPLTIQFGEEERALVITGPNTGGKTVTLKTIGLLTIMAQAGLPIPVDAGSSVAIFKEIYVDIGDGQSISDNLSTFSSRMVNIIDIMRKTNDRSLVLIDELGSGTDPAEGMALAIVILEQLFKKGATLFATTHYSEMKDFAQTTPGFLNASMEFDLNTLAPTYRLLMDETGKSQAFDIALKLGMHPEMVERAHEVAYKEEYDYQSRFEPSALKELPYEQQIIVNKYRKKKKTAPKEIVVHFNQGDNVTVQATNETAIVYKGPDVSGNYIVQIKGEKRTVNQKRLKLAISASELYPADYDFDQIFKSVAYRKTKRDMSKKHVDGQSLNEE</sequence>
<comment type="caution">
    <text evidence="5">The sequence shown here is derived from an EMBL/GenBank/DDBJ whole genome shotgun (WGS) entry which is preliminary data.</text>
</comment>
<feature type="domain" description="DNA mismatch repair proteins mutS family" evidence="4">
    <location>
        <begin position="405"/>
        <end position="421"/>
    </location>
</feature>
<dbReference type="SMART" id="SM00533">
    <property type="entry name" value="MUTSd"/>
    <property type="match status" value="1"/>
</dbReference>
<organism evidence="5 6">
    <name type="scientific">Shouchella xiaoxiensis</name>
    <dbReference type="NCBI Taxonomy" id="766895"/>
    <lineage>
        <taxon>Bacteria</taxon>
        <taxon>Bacillati</taxon>
        <taxon>Bacillota</taxon>
        <taxon>Bacilli</taxon>
        <taxon>Bacillales</taxon>
        <taxon>Bacillaceae</taxon>
        <taxon>Shouchella</taxon>
    </lineage>
</organism>
<dbReference type="InterPro" id="IPR005747">
    <property type="entry name" value="MutS2"/>
</dbReference>
<dbReference type="InterPro" id="IPR007696">
    <property type="entry name" value="DNA_mismatch_repair_MutS_core"/>
</dbReference>
<keyword evidence="3" id="KW-0238">DNA-binding</keyword>
<dbReference type="SUPFAM" id="SSF48334">
    <property type="entry name" value="DNA repair protein MutS, domain III"/>
    <property type="match status" value="1"/>
</dbReference>
<evidence type="ECO:0000313" key="5">
    <source>
        <dbReference type="EMBL" id="MBM7839701.1"/>
    </source>
</evidence>
<evidence type="ECO:0000259" key="4">
    <source>
        <dbReference type="PROSITE" id="PS00486"/>
    </source>
</evidence>
<dbReference type="RefSeq" id="WP_204466884.1">
    <property type="nucleotide sequence ID" value="NZ_JAFBCV010000009.1"/>
</dbReference>
<proteinExistence type="predicted"/>
<dbReference type="Gene3D" id="3.40.50.300">
    <property type="entry name" value="P-loop containing nucleotide triphosphate hydrolases"/>
    <property type="match status" value="1"/>
</dbReference>
<evidence type="ECO:0000313" key="6">
    <source>
        <dbReference type="Proteomes" id="UP001179280"/>
    </source>
</evidence>
<evidence type="ECO:0000256" key="1">
    <source>
        <dbReference type="ARBA" id="ARBA00022741"/>
    </source>
</evidence>
<dbReference type="PANTHER" id="PTHR48466:SF2">
    <property type="entry name" value="OS10G0509000 PROTEIN"/>
    <property type="match status" value="1"/>
</dbReference>
<evidence type="ECO:0000256" key="3">
    <source>
        <dbReference type="ARBA" id="ARBA00023125"/>
    </source>
</evidence>